<accession>A0A9I9CMM3</accession>
<sequence length="141" mass="15608">MGVEGHVLKRIPRIKFPDRHPKSSLPSGSALQSQHNSDKDIGYYALSGSNVPAPPQNTAVGGKASLLPKRTPVSDREIEAILVSKIVSLSGYCVNSYRWGEGRVENILKNSRYHLNKVIKLKRIFFILNSLLGIDFAIIIK</sequence>
<evidence type="ECO:0000256" key="1">
    <source>
        <dbReference type="SAM" id="MobiDB-lite"/>
    </source>
</evidence>
<dbReference type="PANTHER" id="PTHR35751:SF1">
    <property type="entry name" value="GENOME ASSEMBLY, CHROMOSOME: A02"/>
    <property type="match status" value="1"/>
</dbReference>
<proteinExistence type="predicted"/>
<dbReference type="AlphaFoldDB" id="A0A9I9CMM3"/>
<protein>
    <submittedName>
        <fullName evidence="2">Uncharacterized protein</fullName>
    </submittedName>
</protein>
<name>A0A9I9CMM3_CUCME</name>
<evidence type="ECO:0000313" key="2">
    <source>
        <dbReference type="EnsemblPlants" id="MELO3C005880.2.1"/>
    </source>
</evidence>
<reference evidence="2" key="1">
    <citation type="submission" date="2023-03" db="UniProtKB">
        <authorList>
            <consortium name="EnsemblPlants"/>
        </authorList>
    </citation>
    <scope>IDENTIFICATION</scope>
</reference>
<organism evidence="2">
    <name type="scientific">Cucumis melo</name>
    <name type="common">Muskmelon</name>
    <dbReference type="NCBI Taxonomy" id="3656"/>
    <lineage>
        <taxon>Eukaryota</taxon>
        <taxon>Viridiplantae</taxon>
        <taxon>Streptophyta</taxon>
        <taxon>Embryophyta</taxon>
        <taxon>Tracheophyta</taxon>
        <taxon>Spermatophyta</taxon>
        <taxon>Magnoliopsida</taxon>
        <taxon>eudicotyledons</taxon>
        <taxon>Gunneridae</taxon>
        <taxon>Pentapetalae</taxon>
        <taxon>rosids</taxon>
        <taxon>fabids</taxon>
        <taxon>Cucurbitales</taxon>
        <taxon>Cucurbitaceae</taxon>
        <taxon>Benincaseae</taxon>
        <taxon>Cucumis</taxon>
    </lineage>
</organism>
<dbReference type="Gramene" id="MELO3C005880.2.1">
    <property type="protein sequence ID" value="MELO3C005880.2.1"/>
    <property type="gene ID" value="MELO3C005880.2"/>
</dbReference>
<dbReference type="EnsemblPlants" id="MELO3C005880.2.1">
    <property type="protein sequence ID" value="MELO3C005880.2.1"/>
    <property type="gene ID" value="MELO3C005880.2"/>
</dbReference>
<dbReference type="PANTHER" id="PTHR35751">
    <property type="match status" value="1"/>
</dbReference>
<feature type="compositionally biased region" description="Polar residues" evidence="1">
    <location>
        <begin position="24"/>
        <end position="35"/>
    </location>
</feature>
<feature type="region of interest" description="Disordered" evidence="1">
    <location>
        <begin position="16"/>
        <end position="35"/>
    </location>
</feature>